<evidence type="ECO:0000313" key="3">
    <source>
        <dbReference type="EMBL" id="TCJ87181.1"/>
    </source>
</evidence>
<dbReference type="Proteomes" id="UP000294887">
    <property type="component" value="Unassembled WGS sequence"/>
</dbReference>
<keyword evidence="1" id="KW-0812">Transmembrane</keyword>
<gene>
    <name evidence="3" type="ORF">EV695_1684</name>
</gene>
<keyword evidence="4" id="KW-1185">Reference proteome</keyword>
<sequence>MIWFKSKEHIAALVTAGIATLALITSFYKTDAEVYLFPRIAAVIITLLAVTLIIKVIKNTAKTVNFSDSLPKLIKWKTLLPGLAVGFIYLFLLEVVGFYVTSFFAYFSICVIYGRCDMTNRKRGIFKLVVSTIFMIVLFLLFWNLLHVRTPTGWLI</sequence>
<keyword evidence="1" id="KW-0472">Membrane</keyword>
<accession>A0A4R1F8V9</accession>
<reference evidence="3 4" key="1">
    <citation type="submission" date="2019-03" db="EMBL/GenBank/DDBJ databases">
        <title>Genomic Encyclopedia of Type Strains, Phase IV (KMG-IV): sequencing the most valuable type-strain genomes for metagenomic binning, comparative biology and taxonomic classification.</title>
        <authorList>
            <person name="Goeker M."/>
        </authorList>
    </citation>
    <scope>NUCLEOTIDE SEQUENCE [LARGE SCALE GENOMIC DNA]</scope>
    <source>
        <strain evidence="3 4">DSM 24830</strain>
    </source>
</reference>
<protein>
    <submittedName>
        <fullName evidence="3">Tripartite tricarboxylate transporter TctB family protein</fullName>
    </submittedName>
</protein>
<feature type="transmembrane region" description="Helical" evidence="1">
    <location>
        <begin position="128"/>
        <end position="146"/>
    </location>
</feature>
<feature type="transmembrane region" description="Helical" evidence="1">
    <location>
        <begin position="34"/>
        <end position="54"/>
    </location>
</feature>
<dbReference type="RefSeq" id="WP_131905479.1">
    <property type="nucleotide sequence ID" value="NZ_BAAAFU010000004.1"/>
</dbReference>
<evidence type="ECO:0000259" key="2">
    <source>
        <dbReference type="Pfam" id="PF07331"/>
    </source>
</evidence>
<dbReference type="InterPro" id="IPR009936">
    <property type="entry name" value="DUF1468"/>
</dbReference>
<organism evidence="3 4">
    <name type="scientific">Cocleimonas flava</name>
    <dbReference type="NCBI Taxonomy" id="634765"/>
    <lineage>
        <taxon>Bacteria</taxon>
        <taxon>Pseudomonadati</taxon>
        <taxon>Pseudomonadota</taxon>
        <taxon>Gammaproteobacteria</taxon>
        <taxon>Thiotrichales</taxon>
        <taxon>Thiotrichaceae</taxon>
        <taxon>Cocleimonas</taxon>
    </lineage>
</organism>
<feature type="transmembrane region" description="Helical" evidence="1">
    <location>
        <begin position="9"/>
        <end position="28"/>
    </location>
</feature>
<evidence type="ECO:0000313" key="4">
    <source>
        <dbReference type="Proteomes" id="UP000294887"/>
    </source>
</evidence>
<dbReference type="Pfam" id="PF07331">
    <property type="entry name" value="TctB"/>
    <property type="match status" value="1"/>
</dbReference>
<evidence type="ECO:0000256" key="1">
    <source>
        <dbReference type="SAM" id="Phobius"/>
    </source>
</evidence>
<name>A0A4R1F8V9_9GAMM</name>
<keyword evidence="1" id="KW-1133">Transmembrane helix</keyword>
<dbReference type="AlphaFoldDB" id="A0A4R1F8V9"/>
<proteinExistence type="predicted"/>
<comment type="caution">
    <text evidence="3">The sequence shown here is derived from an EMBL/GenBank/DDBJ whole genome shotgun (WGS) entry which is preliminary data.</text>
</comment>
<feature type="domain" description="DUF1468" evidence="2">
    <location>
        <begin position="11"/>
        <end position="151"/>
    </location>
</feature>
<dbReference type="EMBL" id="SMFQ01000003">
    <property type="protein sequence ID" value="TCJ87181.1"/>
    <property type="molecule type" value="Genomic_DNA"/>
</dbReference>